<dbReference type="Pfam" id="PF16091">
    <property type="entry name" value="DUF4820"/>
    <property type="match status" value="1"/>
</dbReference>
<keyword evidence="3" id="KW-1185">Reference proteome</keyword>
<evidence type="ECO:0000313" key="3">
    <source>
        <dbReference type="Proteomes" id="UP001233999"/>
    </source>
</evidence>
<evidence type="ECO:0000256" key="1">
    <source>
        <dbReference type="SAM" id="MobiDB-lite"/>
    </source>
</evidence>
<comment type="caution">
    <text evidence="2">The sequence shown here is derived from an EMBL/GenBank/DDBJ whole genome shotgun (WGS) entry which is preliminary data.</text>
</comment>
<accession>A0AAD8ESH0</accession>
<reference evidence="2" key="2">
    <citation type="submission" date="2023-05" db="EMBL/GenBank/DDBJ databases">
        <authorList>
            <person name="Fouks B."/>
        </authorList>
    </citation>
    <scope>NUCLEOTIDE SEQUENCE</scope>
    <source>
        <strain evidence="2">Stay&amp;Tobe</strain>
        <tissue evidence="2">Testes</tissue>
    </source>
</reference>
<dbReference type="EMBL" id="JASPKZ010000012">
    <property type="protein sequence ID" value="KAJ9601525.1"/>
    <property type="molecule type" value="Genomic_DNA"/>
</dbReference>
<dbReference type="AlphaFoldDB" id="A0AAD8ESH0"/>
<protein>
    <submittedName>
        <fullName evidence="2">Uncharacterized protein</fullName>
    </submittedName>
</protein>
<organism evidence="2 3">
    <name type="scientific">Diploptera punctata</name>
    <name type="common">Pacific beetle cockroach</name>
    <dbReference type="NCBI Taxonomy" id="6984"/>
    <lineage>
        <taxon>Eukaryota</taxon>
        <taxon>Metazoa</taxon>
        <taxon>Ecdysozoa</taxon>
        <taxon>Arthropoda</taxon>
        <taxon>Hexapoda</taxon>
        <taxon>Insecta</taxon>
        <taxon>Pterygota</taxon>
        <taxon>Neoptera</taxon>
        <taxon>Polyneoptera</taxon>
        <taxon>Dictyoptera</taxon>
        <taxon>Blattodea</taxon>
        <taxon>Blaberoidea</taxon>
        <taxon>Blaberidae</taxon>
        <taxon>Diplopterinae</taxon>
        <taxon>Diploptera</taxon>
    </lineage>
</organism>
<feature type="compositionally biased region" description="Polar residues" evidence="1">
    <location>
        <begin position="449"/>
        <end position="469"/>
    </location>
</feature>
<name>A0AAD8ESH0_DIPPU</name>
<gene>
    <name evidence="2" type="ORF">L9F63_000268</name>
</gene>
<reference evidence="2" key="1">
    <citation type="journal article" date="2023" name="IScience">
        <title>Live-bearing cockroach genome reveals convergent evolutionary mechanisms linked to viviparity in insects and beyond.</title>
        <authorList>
            <person name="Fouks B."/>
            <person name="Harrison M.C."/>
            <person name="Mikhailova A.A."/>
            <person name="Marchal E."/>
            <person name="English S."/>
            <person name="Carruthers M."/>
            <person name="Jennings E.C."/>
            <person name="Chiamaka E.L."/>
            <person name="Frigard R.A."/>
            <person name="Pippel M."/>
            <person name="Attardo G.M."/>
            <person name="Benoit J.B."/>
            <person name="Bornberg-Bauer E."/>
            <person name="Tobe S.S."/>
        </authorList>
    </citation>
    <scope>NUCLEOTIDE SEQUENCE</scope>
    <source>
        <strain evidence="2">Stay&amp;Tobe</strain>
    </source>
</reference>
<proteinExistence type="predicted"/>
<feature type="compositionally biased region" description="Basic and acidic residues" evidence="1">
    <location>
        <begin position="357"/>
        <end position="369"/>
    </location>
</feature>
<feature type="compositionally biased region" description="Basic and acidic residues" evidence="1">
    <location>
        <begin position="159"/>
        <end position="194"/>
    </location>
</feature>
<evidence type="ECO:0000313" key="2">
    <source>
        <dbReference type="EMBL" id="KAJ9601525.1"/>
    </source>
</evidence>
<dbReference type="Proteomes" id="UP001233999">
    <property type="component" value="Unassembled WGS sequence"/>
</dbReference>
<feature type="compositionally biased region" description="Acidic residues" evidence="1">
    <location>
        <begin position="199"/>
        <end position="208"/>
    </location>
</feature>
<feature type="compositionally biased region" description="Polar residues" evidence="1">
    <location>
        <begin position="225"/>
        <end position="239"/>
    </location>
</feature>
<feature type="region of interest" description="Disordered" evidence="1">
    <location>
        <begin position="346"/>
        <end position="384"/>
    </location>
</feature>
<feature type="region of interest" description="Disordered" evidence="1">
    <location>
        <begin position="159"/>
        <end position="263"/>
    </location>
</feature>
<feature type="compositionally biased region" description="Basic and acidic residues" evidence="1">
    <location>
        <begin position="470"/>
        <end position="482"/>
    </location>
</feature>
<dbReference type="InterPro" id="IPR032150">
    <property type="entry name" value="DUF4820"/>
</dbReference>
<feature type="region of interest" description="Disordered" evidence="1">
    <location>
        <begin position="449"/>
        <end position="482"/>
    </location>
</feature>
<sequence length="584" mass="67390">MIFRFADRILWTLEVSIQWFVKNDKRKVPTVRPLPWIIFLPFLLWLRFLKIGLDFISFIRRKETLPLKRTVGYIHMYRQRLRGMKHAGLKNMTCWRMIEEKKRKELGECIVMKMFGIYWFLAFTGLGRFISSETSQKKHLNTIEDVSEVEQTTENMNEICERPAVADKSQKSSETEFKLENVKQNCEESNKDDPNCDSLADESDGSEDNSDKSSLLSMETAEADSGSTSQTFYSSTNITPEPILPPESQTDEYEIGNPPSTEDIYYKPLLHEECEQRLEKLSSQNENCSKQLVHEGQILEDLLLHEESKSNKDESWIDVSTAQTFTEKTEKMPEETMCVTEKQGIDSIPDDQLANTSHEDQQLSLKEEESQTNMSQSHKTKDSIEQINYHEERSEVNKTDSVLVEDKQNGQNNDNKLLSNKQYLNLKREESESNISDFSQSIQEISQNSAQKNLETPNYKESSDSINKLESSESKQKNEINIDKQNNDLIKIDNENIRDFKIEPTGKLNNLSKSDESLENHQTSLGNASSNFIKLERSMSLPPITENESAVISAMFAEPVELDVTHVEKPKRRFADFFISKKKT</sequence>